<dbReference type="Gene3D" id="3.10.105.10">
    <property type="entry name" value="Dipeptide-binding Protein, Domain 3"/>
    <property type="match status" value="1"/>
</dbReference>
<dbReference type="CDD" id="cd00995">
    <property type="entry name" value="PBP2_NikA_DppA_OppA_like"/>
    <property type="match status" value="1"/>
</dbReference>
<name>A0A3L6ZRB8_9MICO</name>
<protein>
    <submittedName>
        <fullName evidence="3">ABC transporter substrate-binding protein</fullName>
    </submittedName>
</protein>
<gene>
    <name evidence="3" type="ORF">D9V30_05610</name>
</gene>
<proteinExistence type="predicted"/>
<dbReference type="Proteomes" id="UP000275395">
    <property type="component" value="Unassembled WGS sequence"/>
</dbReference>
<feature type="domain" description="Solute-binding protein family 5" evidence="2">
    <location>
        <begin position="105"/>
        <end position="481"/>
    </location>
</feature>
<dbReference type="EMBL" id="RCUW01000003">
    <property type="protein sequence ID" value="RLP70131.1"/>
    <property type="molecule type" value="Genomic_DNA"/>
</dbReference>
<dbReference type="InterPro" id="IPR030678">
    <property type="entry name" value="Peptide/Ni-bd"/>
</dbReference>
<dbReference type="InterPro" id="IPR000914">
    <property type="entry name" value="SBP_5_dom"/>
</dbReference>
<accession>A0A3L6ZRB8</accession>
<evidence type="ECO:0000256" key="1">
    <source>
        <dbReference type="SAM" id="MobiDB-lite"/>
    </source>
</evidence>
<sequence>MLGRVSHSRPDSLAQEETLINKRRGIAAVATFGIASLVLAGCSASSDEGGSESTGDATAVISTNGTEPQNPLIPTNTTEVGGGKIIDLVFAGLVSYDANGGIEMDNAESIEPNDDNTVWTVKLKDGLTFTNGDKVTADSYIKAWNYGALLSNAQSSSYFFDNIQGFSYDEDSELTGLEKTDDLTFTVSLTNAEADFPIRLGYSAYMPLPESAYDDIDAFGESPIGNGPYKLASEDAWSHDEGIKLVTNEDYDGPRTPVNGGVDITFYTSQDTAYSDTQSGNLDVLDQVPSSTFASYEDEFGDRSVNQAAAIFQSFTIPQYLEHFGNDEEGNLRRQAISLSVDRDSIIDAIFDGTRTAAKDFTSPVIDGWSDSLEGADVLSYDPAKAKELWDKADAISEYDDTFTIAYNADGDHEAWVTAATNSIADSLDITAEPQAYATFSELLDDEDNDKMTGAFRSGWQADYPSMVNFLQPLYQTGAGSNYGRYSSDEFDNLLKEGGQAASIEDATAKYEQAQEVLLKDLPVVPLWYSNVNGVWADTVSNVQYGWNSVPLYYAITKG</sequence>
<evidence type="ECO:0000313" key="4">
    <source>
        <dbReference type="Proteomes" id="UP000275395"/>
    </source>
</evidence>
<dbReference type="PANTHER" id="PTHR30290">
    <property type="entry name" value="PERIPLASMIC BINDING COMPONENT OF ABC TRANSPORTER"/>
    <property type="match status" value="1"/>
</dbReference>
<feature type="compositionally biased region" description="Polar residues" evidence="1">
    <location>
        <begin position="60"/>
        <end position="72"/>
    </location>
</feature>
<dbReference type="PANTHER" id="PTHR30290:SF83">
    <property type="entry name" value="ABC TRANSPORTER SUBSTRATE-BINDING PROTEIN"/>
    <property type="match status" value="1"/>
</dbReference>
<feature type="compositionally biased region" description="Low complexity" evidence="1">
    <location>
        <begin position="45"/>
        <end position="57"/>
    </location>
</feature>
<dbReference type="AlphaFoldDB" id="A0A3L6ZRB8"/>
<comment type="caution">
    <text evidence="3">The sequence shown here is derived from an EMBL/GenBank/DDBJ whole genome shotgun (WGS) entry which is preliminary data.</text>
</comment>
<dbReference type="Gene3D" id="3.40.190.10">
    <property type="entry name" value="Periplasmic binding protein-like II"/>
    <property type="match status" value="1"/>
</dbReference>
<dbReference type="GO" id="GO:0015833">
    <property type="term" value="P:peptide transport"/>
    <property type="evidence" value="ECO:0007669"/>
    <property type="project" value="TreeGrafter"/>
</dbReference>
<evidence type="ECO:0000259" key="2">
    <source>
        <dbReference type="Pfam" id="PF00496"/>
    </source>
</evidence>
<dbReference type="SUPFAM" id="SSF53850">
    <property type="entry name" value="Periplasmic binding protein-like II"/>
    <property type="match status" value="1"/>
</dbReference>
<dbReference type="PIRSF" id="PIRSF002741">
    <property type="entry name" value="MppA"/>
    <property type="match status" value="1"/>
</dbReference>
<dbReference type="InterPro" id="IPR039424">
    <property type="entry name" value="SBP_5"/>
</dbReference>
<dbReference type="Gene3D" id="3.90.76.10">
    <property type="entry name" value="Dipeptide-binding Protein, Domain 1"/>
    <property type="match status" value="1"/>
</dbReference>
<reference evidence="3 4" key="1">
    <citation type="submission" date="2018-10" db="EMBL/GenBank/DDBJ databases">
        <authorList>
            <person name="Li J."/>
        </authorList>
    </citation>
    <scope>NUCLEOTIDE SEQUENCE [LARGE SCALE GENOMIC DNA]</scope>
    <source>
        <strain evidence="3 4">JCM 30549</strain>
    </source>
</reference>
<dbReference type="GO" id="GO:0042597">
    <property type="term" value="C:periplasmic space"/>
    <property type="evidence" value="ECO:0007669"/>
    <property type="project" value="UniProtKB-ARBA"/>
</dbReference>
<dbReference type="Pfam" id="PF00496">
    <property type="entry name" value="SBP_bac_5"/>
    <property type="match status" value="1"/>
</dbReference>
<feature type="region of interest" description="Disordered" evidence="1">
    <location>
        <begin position="45"/>
        <end position="72"/>
    </location>
</feature>
<dbReference type="GO" id="GO:1904680">
    <property type="term" value="F:peptide transmembrane transporter activity"/>
    <property type="evidence" value="ECO:0007669"/>
    <property type="project" value="TreeGrafter"/>
</dbReference>
<evidence type="ECO:0000313" key="3">
    <source>
        <dbReference type="EMBL" id="RLP70131.1"/>
    </source>
</evidence>
<organism evidence="3 4">
    <name type="scientific">Mycetocola reblochoni</name>
    <dbReference type="NCBI Taxonomy" id="331618"/>
    <lineage>
        <taxon>Bacteria</taxon>
        <taxon>Bacillati</taxon>
        <taxon>Actinomycetota</taxon>
        <taxon>Actinomycetes</taxon>
        <taxon>Micrococcales</taxon>
        <taxon>Microbacteriaceae</taxon>
        <taxon>Mycetocola</taxon>
    </lineage>
</organism>
<dbReference type="GO" id="GO:0043190">
    <property type="term" value="C:ATP-binding cassette (ABC) transporter complex"/>
    <property type="evidence" value="ECO:0007669"/>
    <property type="project" value="InterPro"/>
</dbReference>